<dbReference type="OrthoDB" id="1436303at2759"/>
<accession>A0A8B8LM83</accession>
<dbReference type="InterPro" id="IPR005162">
    <property type="entry name" value="Retrotrans_gag_dom"/>
</dbReference>
<dbReference type="PANTHER" id="PTHR15503">
    <property type="entry name" value="LDOC1 RELATED"/>
    <property type="match status" value="1"/>
</dbReference>
<protein>
    <submittedName>
        <fullName evidence="4">Uncharacterized protein LOC113866910</fullName>
    </submittedName>
</protein>
<sequence length="386" mass="43813">MGLIDWPTFRRRFLENYFPEDLKRRKELEFLNLKQGSTSVREYAAKFDELSRYCFYFSHADDRARCSKFESGLRPDIKQAIGYQQIAHFPELAHYSFSCHLKRKDAGGNDKGRNWTGNRNNSGGQNQMRNRYQPNPGNSRNPSGTPNMRGRMYTMSGSEATHLEGLIQGPTHSFISNDCVRQLQLPISPMIGNLFVSTPAGPSIATSIVCRDCNICLEGEEFLVDLICLPLSELDIILGQDAQCTHTPRNVGPQVFAILAIEDPKDDPMIDEIPIVREYPEVFPKNIPGLPLEREVKFSIDLVPGAGPVSMAPYRMSPVELAKLKQQLEELFEKQFVRPSVSLWGAPILLVKKKDGSMRLCVDYRQLNNVTIKNKYPLPRIDDLMD</sequence>
<dbReference type="RefSeq" id="XP_027357511.1">
    <property type="nucleotide sequence ID" value="XM_027501710.1"/>
</dbReference>
<dbReference type="Gene3D" id="3.10.10.10">
    <property type="entry name" value="HIV Type 1 Reverse Transcriptase, subunit A, domain 1"/>
    <property type="match status" value="1"/>
</dbReference>
<dbReference type="Pfam" id="PF08284">
    <property type="entry name" value="RVP_2"/>
    <property type="match status" value="1"/>
</dbReference>
<dbReference type="KEGG" id="aprc:113866910"/>
<feature type="compositionally biased region" description="Polar residues" evidence="1">
    <location>
        <begin position="115"/>
        <end position="146"/>
    </location>
</feature>
<dbReference type="SUPFAM" id="SSF56672">
    <property type="entry name" value="DNA/RNA polymerases"/>
    <property type="match status" value="1"/>
</dbReference>
<reference evidence="3" key="1">
    <citation type="journal article" date="2019" name="Toxins">
        <title>Detection of Abrin-Like and Prepropulchellin-Like Toxin Genes and Transcripts Using Whole Genome Sequencing and Full-Length Transcript Sequencing of Abrus precatorius.</title>
        <authorList>
            <person name="Hovde B.T."/>
            <person name="Daligault H.E."/>
            <person name="Hanschen E.R."/>
            <person name="Kunde Y.A."/>
            <person name="Johnson M.B."/>
            <person name="Starkenburg S.R."/>
            <person name="Johnson S.L."/>
        </authorList>
    </citation>
    <scope>NUCLEOTIDE SEQUENCE [LARGE SCALE GENOMIC DNA]</scope>
</reference>
<name>A0A8B8LM83_ABRPR</name>
<dbReference type="InterPro" id="IPR032567">
    <property type="entry name" value="RTL1-rel"/>
</dbReference>
<keyword evidence="3" id="KW-1185">Reference proteome</keyword>
<proteinExistence type="predicted"/>
<dbReference type="GeneID" id="113866910"/>
<dbReference type="AlphaFoldDB" id="A0A8B8LM83"/>
<dbReference type="InterPro" id="IPR043502">
    <property type="entry name" value="DNA/RNA_pol_sf"/>
</dbReference>
<feature type="region of interest" description="Disordered" evidence="1">
    <location>
        <begin position="108"/>
        <end position="150"/>
    </location>
</feature>
<dbReference type="CDD" id="cd00303">
    <property type="entry name" value="retropepsin_like"/>
    <property type="match status" value="1"/>
</dbReference>
<dbReference type="Pfam" id="PF03732">
    <property type="entry name" value="Retrotrans_gag"/>
    <property type="match status" value="1"/>
</dbReference>
<feature type="domain" description="Retrotransposon gag" evidence="2">
    <location>
        <begin position="5"/>
        <end position="75"/>
    </location>
</feature>
<dbReference type="InterPro" id="IPR021109">
    <property type="entry name" value="Peptidase_aspartic_dom_sf"/>
</dbReference>
<evidence type="ECO:0000256" key="1">
    <source>
        <dbReference type="SAM" id="MobiDB-lite"/>
    </source>
</evidence>
<evidence type="ECO:0000313" key="4">
    <source>
        <dbReference type="RefSeq" id="XP_027357511.1"/>
    </source>
</evidence>
<evidence type="ECO:0000313" key="3">
    <source>
        <dbReference type="Proteomes" id="UP000694853"/>
    </source>
</evidence>
<organism evidence="3 4">
    <name type="scientific">Abrus precatorius</name>
    <name type="common">Indian licorice</name>
    <name type="synonym">Glycine abrus</name>
    <dbReference type="NCBI Taxonomy" id="3816"/>
    <lineage>
        <taxon>Eukaryota</taxon>
        <taxon>Viridiplantae</taxon>
        <taxon>Streptophyta</taxon>
        <taxon>Embryophyta</taxon>
        <taxon>Tracheophyta</taxon>
        <taxon>Spermatophyta</taxon>
        <taxon>Magnoliopsida</taxon>
        <taxon>eudicotyledons</taxon>
        <taxon>Gunneridae</taxon>
        <taxon>Pentapetalae</taxon>
        <taxon>rosids</taxon>
        <taxon>fabids</taxon>
        <taxon>Fabales</taxon>
        <taxon>Fabaceae</taxon>
        <taxon>Papilionoideae</taxon>
        <taxon>50 kb inversion clade</taxon>
        <taxon>NPAAA clade</taxon>
        <taxon>indigoferoid/millettioid clade</taxon>
        <taxon>Abreae</taxon>
        <taxon>Abrus</taxon>
    </lineage>
</organism>
<dbReference type="Gene3D" id="2.40.70.10">
    <property type="entry name" value="Acid Proteases"/>
    <property type="match status" value="1"/>
</dbReference>
<reference evidence="4" key="2">
    <citation type="submission" date="2025-08" db="UniProtKB">
        <authorList>
            <consortium name="RefSeq"/>
        </authorList>
    </citation>
    <scope>IDENTIFICATION</scope>
    <source>
        <tissue evidence="4">Young leaves</tissue>
    </source>
</reference>
<evidence type="ECO:0000259" key="2">
    <source>
        <dbReference type="Pfam" id="PF03732"/>
    </source>
</evidence>
<gene>
    <name evidence="4" type="primary">LOC113866910</name>
</gene>
<dbReference type="Proteomes" id="UP000694853">
    <property type="component" value="Unplaced"/>
</dbReference>
<dbReference type="PANTHER" id="PTHR15503:SF45">
    <property type="entry name" value="RNA-DIRECTED DNA POLYMERASE HOMOLOG"/>
    <property type="match status" value="1"/>
</dbReference>